<dbReference type="AlphaFoldDB" id="A0A383AD17"/>
<sequence length="50" mass="5682">LTEEIDRAKKYMLDPAFLPAGSETGWFWSIWLGNMRKAVLAGALPWGRTE</sequence>
<proteinExistence type="predicted"/>
<feature type="non-terminal residue" evidence="1">
    <location>
        <position position="1"/>
    </location>
</feature>
<dbReference type="EMBL" id="UINC01191200">
    <property type="protein sequence ID" value="SVE05717.1"/>
    <property type="molecule type" value="Genomic_DNA"/>
</dbReference>
<accession>A0A383AD17</accession>
<organism evidence="1">
    <name type="scientific">marine metagenome</name>
    <dbReference type="NCBI Taxonomy" id="408172"/>
    <lineage>
        <taxon>unclassified sequences</taxon>
        <taxon>metagenomes</taxon>
        <taxon>ecological metagenomes</taxon>
    </lineage>
</organism>
<gene>
    <name evidence="1" type="ORF">METZ01_LOCUS458571</name>
</gene>
<reference evidence="1" key="1">
    <citation type="submission" date="2018-05" db="EMBL/GenBank/DDBJ databases">
        <authorList>
            <person name="Lanie J.A."/>
            <person name="Ng W.-L."/>
            <person name="Kazmierczak K.M."/>
            <person name="Andrzejewski T.M."/>
            <person name="Davidsen T.M."/>
            <person name="Wayne K.J."/>
            <person name="Tettelin H."/>
            <person name="Glass J.I."/>
            <person name="Rusch D."/>
            <person name="Podicherti R."/>
            <person name="Tsui H.-C.T."/>
            <person name="Winkler M.E."/>
        </authorList>
    </citation>
    <scope>NUCLEOTIDE SEQUENCE</scope>
</reference>
<name>A0A383AD17_9ZZZZ</name>
<evidence type="ECO:0000313" key="1">
    <source>
        <dbReference type="EMBL" id="SVE05717.1"/>
    </source>
</evidence>
<protein>
    <submittedName>
        <fullName evidence="1">Uncharacterized protein</fullName>
    </submittedName>
</protein>